<comment type="caution">
    <text evidence="3">The sequence shown here is derived from an EMBL/GenBank/DDBJ whole genome shotgun (WGS) entry which is preliminary data.</text>
</comment>
<evidence type="ECO:0000313" key="4">
    <source>
        <dbReference type="Proteomes" id="UP001043456"/>
    </source>
</evidence>
<evidence type="ECO:0000313" key="3">
    <source>
        <dbReference type="EMBL" id="GIJ82208.1"/>
    </source>
</evidence>
<evidence type="ECO:0000256" key="1">
    <source>
        <dbReference type="SAM" id="MobiDB-lite"/>
    </source>
</evidence>
<accession>A0A9P3EQN1</accession>
<sequence>MALSGLARLLLFLAGAGLHNLVGGEPYSMSSSRPDDTIWADVSPAGPEWACLAKTNDTTAAASAPAPTADQPAPATNKRRLCHICGKSHTGDCWPLCGTCGRRHPGEKPCRTATRRQPARRQPAAHQPPTVVANYTCNSDGHAITISAQPTSAPPPAKKQKRRKRPNKAKKKVEEKKEEEKEKDVEPAQEGEKPSSE</sequence>
<feature type="signal peptide" evidence="2">
    <location>
        <begin position="1"/>
        <end position="24"/>
    </location>
</feature>
<evidence type="ECO:0000256" key="2">
    <source>
        <dbReference type="SAM" id="SignalP"/>
    </source>
</evidence>
<dbReference type="AlphaFoldDB" id="A0A9P3EQN1"/>
<keyword evidence="2" id="KW-0732">Signal</keyword>
<proteinExistence type="predicted"/>
<keyword evidence="4" id="KW-1185">Reference proteome</keyword>
<gene>
    <name evidence="3" type="ORF">Asppvi_000714</name>
</gene>
<organism evidence="3 4">
    <name type="scientific">Aspergillus pseudoviridinutans</name>
    <dbReference type="NCBI Taxonomy" id="1517512"/>
    <lineage>
        <taxon>Eukaryota</taxon>
        <taxon>Fungi</taxon>
        <taxon>Dikarya</taxon>
        <taxon>Ascomycota</taxon>
        <taxon>Pezizomycotina</taxon>
        <taxon>Eurotiomycetes</taxon>
        <taxon>Eurotiomycetidae</taxon>
        <taxon>Eurotiales</taxon>
        <taxon>Aspergillaceae</taxon>
        <taxon>Aspergillus</taxon>
        <taxon>Aspergillus subgen. Fumigati</taxon>
    </lineage>
</organism>
<feature type="compositionally biased region" description="Low complexity" evidence="1">
    <location>
        <begin position="120"/>
        <end position="130"/>
    </location>
</feature>
<dbReference type="Proteomes" id="UP001043456">
    <property type="component" value="Unassembled WGS sequence"/>
</dbReference>
<dbReference type="EMBL" id="BHVY01000001">
    <property type="protein sequence ID" value="GIJ82208.1"/>
    <property type="molecule type" value="Genomic_DNA"/>
</dbReference>
<protein>
    <submittedName>
        <fullName evidence="3">Uncharacterized protein</fullName>
    </submittedName>
</protein>
<feature type="region of interest" description="Disordered" evidence="1">
    <location>
        <begin position="104"/>
        <end position="197"/>
    </location>
</feature>
<dbReference type="RefSeq" id="XP_043152955.1">
    <property type="nucleotide sequence ID" value="XM_043297020.1"/>
</dbReference>
<feature type="chain" id="PRO_5040423052" evidence="2">
    <location>
        <begin position="25"/>
        <end position="197"/>
    </location>
</feature>
<dbReference type="GeneID" id="66999327"/>
<reference evidence="3 4" key="1">
    <citation type="submission" date="2018-10" db="EMBL/GenBank/DDBJ databases">
        <title>Pan-genome distribution and transcriptional activeness of fungal secondary metabolism genes in Aspergillus section Fumigati.</title>
        <authorList>
            <person name="Takahashi H."/>
            <person name="Umemura M."/>
            <person name="Ninomiya A."/>
            <person name="Kusuya Y."/>
            <person name="Urayama S."/>
            <person name="Shimizu M."/>
            <person name="Watanabe A."/>
            <person name="Kamei K."/>
            <person name="Yaguchi T."/>
            <person name="Hagiwara D."/>
        </authorList>
    </citation>
    <scope>NUCLEOTIDE SEQUENCE [LARGE SCALE GENOMIC DNA]</scope>
    <source>
        <strain evidence="3 4">IFM 55266</strain>
    </source>
</reference>
<feature type="compositionally biased region" description="Basic residues" evidence="1">
    <location>
        <begin position="158"/>
        <end position="171"/>
    </location>
</feature>
<feature type="compositionally biased region" description="Basic and acidic residues" evidence="1">
    <location>
        <begin position="172"/>
        <end position="197"/>
    </location>
</feature>
<name>A0A9P3EQN1_9EURO</name>
<dbReference type="OrthoDB" id="4510466at2759"/>